<reference evidence="2" key="2">
    <citation type="submission" date="2018-08" db="UniProtKB">
        <authorList>
            <consortium name="EnsemblPlants"/>
        </authorList>
    </citation>
    <scope>IDENTIFICATION</scope>
    <source>
        <strain evidence="2">Yugu1</strain>
    </source>
</reference>
<dbReference type="EnsemblPlants" id="KQL14037">
    <property type="protein sequence ID" value="KQL14037"/>
    <property type="gene ID" value="SETIT_023889mg"/>
</dbReference>
<evidence type="ECO:0000313" key="2">
    <source>
        <dbReference type="EnsemblPlants" id="KQL14037"/>
    </source>
</evidence>
<reference evidence="3" key="1">
    <citation type="journal article" date="2012" name="Nat. Biotechnol.">
        <title>Reference genome sequence of the model plant Setaria.</title>
        <authorList>
            <person name="Bennetzen J.L."/>
            <person name="Schmutz J."/>
            <person name="Wang H."/>
            <person name="Percifield R."/>
            <person name="Hawkins J."/>
            <person name="Pontaroli A.C."/>
            <person name="Estep M."/>
            <person name="Feng L."/>
            <person name="Vaughn J.N."/>
            <person name="Grimwood J."/>
            <person name="Jenkins J."/>
            <person name="Barry K."/>
            <person name="Lindquist E."/>
            <person name="Hellsten U."/>
            <person name="Deshpande S."/>
            <person name="Wang X."/>
            <person name="Wu X."/>
            <person name="Mitros T."/>
            <person name="Triplett J."/>
            <person name="Yang X."/>
            <person name="Ye C.Y."/>
            <person name="Mauro-Herrera M."/>
            <person name="Wang L."/>
            <person name="Li P."/>
            <person name="Sharma M."/>
            <person name="Sharma R."/>
            <person name="Ronald P.C."/>
            <person name="Panaud O."/>
            <person name="Kellogg E.A."/>
            <person name="Brutnell T.P."/>
            <person name="Doust A.N."/>
            <person name="Tuskan G.A."/>
            <person name="Rokhsar D."/>
            <person name="Devos K.M."/>
        </authorList>
    </citation>
    <scope>NUCLEOTIDE SEQUENCE [LARGE SCALE GENOMIC DNA]</scope>
    <source>
        <strain evidence="3">cv. Yugu1</strain>
    </source>
</reference>
<keyword evidence="3" id="KW-1185">Reference proteome</keyword>
<proteinExistence type="predicted"/>
<evidence type="ECO:0000256" key="1">
    <source>
        <dbReference type="SAM" id="MobiDB-lite"/>
    </source>
</evidence>
<sequence>MIQITISIYFRLDVCICMHILGLVRRARNFTSCSNKTLLITMLLVAKQPPGSHMDEACTHGRKSRSGRVAPS</sequence>
<feature type="region of interest" description="Disordered" evidence="1">
    <location>
        <begin position="50"/>
        <end position="72"/>
    </location>
</feature>
<dbReference type="AlphaFoldDB" id="K3ZBG8"/>
<protein>
    <submittedName>
        <fullName evidence="2">Uncharacterized protein</fullName>
    </submittedName>
</protein>
<accession>K3ZBG8</accession>
<organism evidence="2 3">
    <name type="scientific">Setaria italica</name>
    <name type="common">Foxtail millet</name>
    <name type="synonym">Panicum italicum</name>
    <dbReference type="NCBI Taxonomy" id="4555"/>
    <lineage>
        <taxon>Eukaryota</taxon>
        <taxon>Viridiplantae</taxon>
        <taxon>Streptophyta</taxon>
        <taxon>Embryophyta</taxon>
        <taxon>Tracheophyta</taxon>
        <taxon>Spermatophyta</taxon>
        <taxon>Magnoliopsida</taxon>
        <taxon>Liliopsida</taxon>
        <taxon>Poales</taxon>
        <taxon>Poaceae</taxon>
        <taxon>PACMAD clade</taxon>
        <taxon>Panicoideae</taxon>
        <taxon>Panicodae</taxon>
        <taxon>Paniceae</taxon>
        <taxon>Cenchrinae</taxon>
        <taxon>Setaria</taxon>
    </lineage>
</organism>
<evidence type="ECO:0000313" key="3">
    <source>
        <dbReference type="Proteomes" id="UP000004995"/>
    </source>
</evidence>
<name>K3ZBG8_SETIT</name>
<dbReference type="EMBL" id="AGNK02001505">
    <property type="status" value="NOT_ANNOTATED_CDS"/>
    <property type="molecule type" value="Genomic_DNA"/>
</dbReference>
<dbReference type="InParanoid" id="K3ZBG8"/>
<dbReference type="HOGENOM" id="CLU_2727009_0_0_1"/>
<dbReference type="Proteomes" id="UP000004995">
    <property type="component" value="Unassembled WGS sequence"/>
</dbReference>
<dbReference type="Gramene" id="KQL14037">
    <property type="protein sequence ID" value="KQL14037"/>
    <property type="gene ID" value="SETIT_023889mg"/>
</dbReference>